<dbReference type="InterPro" id="IPR009493">
    <property type="entry name" value="P2_GpE"/>
</dbReference>
<dbReference type="OrthoDB" id="8566531at2"/>
<dbReference type="Pfam" id="PF06528">
    <property type="entry name" value="Phage_P2_GpE"/>
    <property type="match status" value="1"/>
</dbReference>
<evidence type="ECO:0000313" key="1">
    <source>
        <dbReference type="EMBL" id="OYQ21355.1"/>
    </source>
</evidence>
<keyword evidence="2" id="KW-1185">Reference proteome</keyword>
<dbReference type="RefSeq" id="WP_094407360.1">
    <property type="nucleotide sequence ID" value="NZ_BMJZ01000010.1"/>
</dbReference>
<dbReference type="EMBL" id="NOXS01000023">
    <property type="protein sequence ID" value="OYQ21355.1"/>
    <property type="molecule type" value="Genomic_DNA"/>
</dbReference>
<sequence length="44" mass="4878">MIADLAAIFHWPPSELEALTLADVVFWHRIAGEYLGRSAVPPTD</sequence>
<comment type="caution">
    <text evidence="1">The sequence shown here is derived from an EMBL/GenBank/DDBJ whole genome shotgun (WGS) entry which is preliminary data.</text>
</comment>
<proteinExistence type="predicted"/>
<protein>
    <recommendedName>
        <fullName evidence="3">GpE family phage tail protein</fullName>
    </recommendedName>
</protein>
<organism evidence="1 2">
    <name type="scientific">Elstera cyanobacteriorum</name>
    <dbReference type="NCBI Taxonomy" id="2022747"/>
    <lineage>
        <taxon>Bacteria</taxon>
        <taxon>Pseudomonadati</taxon>
        <taxon>Pseudomonadota</taxon>
        <taxon>Alphaproteobacteria</taxon>
        <taxon>Rhodospirillales</taxon>
        <taxon>Rhodospirillaceae</taxon>
        <taxon>Elstera</taxon>
    </lineage>
</organism>
<reference evidence="1 2" key="1">
    <citation type="submission" date="2017-07" db="EMBL/GenBank/DDBJ databases">
        <title>Elstera cyanobacteriorum sp. nov., a novel bacterium isolated from cyanobacterial aggregates in a eutrophic lake.</title>
        <authorList>
            <person name="Cai H."/>
        </authorList>
    </citation>
    <scope>NUCLEOTIDE SEQUENCE [LARGE SCALE GENOMIC DNA]</scope>
    <source>
        <strain evidence="1 2">TH019</strain>
    </source>
</reference>
<gene>
    <name evidence="1" type="ORF">CHR90_02370</name>
</gene>
<dbReference type="AlphaFoldDB" id="A0A255XY87"/>
<evidence type="ECO:0000313" key="2">
    <source>
        <dbReference type="Proteomes" id="UP000216361"/>
    </source>
</evidence>
<name>A0A255XY87_9PROT</name>
<dbReference type="Proteomes" id="UP000216361">
    <property type="component" value="Unassembled WGS sequence"/>
</dbReference>
<evidence type="ECO:0008006" key="3">
    <source>
        <dbReference type="Google" id="ProtNLM"/>
    </source>
</evidence>
<accession>A0A255XY87</accession>